<dbReference type="GO" id="GO:0005524">
    <property type="term" value="F:ATP binding"/>
    <property type="evidence" value="ECO:0007669"/>
    <property type="project" value="InterPro"/>
</dbReference>
<dbReference type="SMART" id="SM00220">
    <property type="entry name" value="S_TKc"/>
    <property type="match status" value="1"/>
</dbReference>
<dbReference type="InterPro" id="IPR011009">
    <property type="entry name" value="Kinase-like_dom_sf"/>
</dbReference>
<evidence type="ECO:0000313" key="3">
    <source>
        <dbReference type="EMBL" id="NDV34483.1"/>
    </source>
</evidence>
<dbReference type="Pfam" id="PF00069">
    <property type="entry name" value="Pkinase"/>
    <property type="match status" value="1"/>
</dbReference>
<dbReference type="AlphaFoldDB" id="A0A6B2LBQ9"/>
<dbReference type="PROSITE" id="PS00108">
    <property type="entry name" value="PROTEIN_KINASE_ST"/>
    <property type="match status" value="1"/>
</dbReference>
<dbReference type="CDD" id="cd14016">
    <property type="entry name" value="STKc_CK1"/>
    <property type="match status" value="1"/>
</dbReference>
<sequence>METGKEVAIKLEDSTRARKKYLKLEYQIYRKYYSDEYYIPFSHKVNIPKIYHYGQDGDYRVLIMDLLGPSLAELFTFQIEKFSLKTVCMLAIKMITTVEHLHSKGYLHRDIKPGNFVMGRGVNGNEIYLIDYGLASAYIDHNNQHIPYNTNARFHGTDKYASVNTHRKIEPGRRDDMESLGYLWIYFLTSNLPWSKQHAKVKKKNRRESYGQVKMHTTIEELTQNLPNAFYEYFKYINTLKFADKPDYDRCRKLFDDCLTEHNYQFDEVFDWSLQ</sequence>
<organism evidence="3">
    <name type="scientific">Arcella intermedia</name>
    <dbReference type="NCBI Taxonomy" id="1963864"/>
    <lineage>
        <taxon>Eukaryota</taxon>
        <taxon>Amoebozoa</taxon>
        <taxon>Tubulinea</taxon>
        <taxon>Elardia</taxon>
        <taxon>Arcellinida</taxon>
        <taxon>Sphaerothecina</taxon>
        <taxon>Arcellidae</taxon>
        <taxon>Arcella</taxon>
    </lineage>
</organism>
<accession>A0A6B2LBQ9</accession>
<evidence type="ECO:0000259" key="2">
    <source>
        <dbReference type="PROSITE" id="PS50011"/>
    </source>
</evidence>
<proteinExistence type="predicted"/>
<dbReference type="PROSITE" id="PS50011">
    <property type="entry name" value="PROTEIN_KINASE_DOM"/>
    <property type="match status" value="1"/>
</dbReference>
<dbReference type="InterPro" id="IPR050235">
    <property type="entry name" value="CK1_Ser-Thr_kinase"/>
</dbReference>
<dbReference type="PANTHER" id="PTHR11909">
    <property type="entry name" value="CASEIN KINASE-RELATED"/>
    <property type="match status" value="1"/>
</dbReference>
<name>A0A6B2LBQ9_9EUKA</name>
<dbReference type="InterPro" id="IPR000719">
    <property type="entry name" value="Prot_kinase_dom"/>
</dbReference>
<dbReference type="Gene3D" id="1.10.510.10">
    <property type="entry name" value="Transferase(Phosphotransferase) domain 1"/>
    <property type="match status" value="1"/>
</dbReference>
<dbReference type="SUPFAM" id="SSF56112">
    <property type="entry name" value="Protein kinase-like (PK-like)"/>
    <property type="match status" value="1"/>
</dbReference>
<dbReference type="EMBL" id="GIBP01005514">
    <property type="protein sequence ID" value="NDV34483.1"/>
    <property type="molecule type" value="Transcribed_RNA"/>
</dbReference>
<protein>
    <recommendedName>
        <fullName evidence="1">non-specific serine/threonine protein kinase</fullName>
        <ecNumber evidence="1">2.7.11.1</ecNumber>
    </recommendedName>
</protein>
<evidence type="ECO:0000256" key="1">
    <source>
        <dbReference type="ARBA" id="ARBA00012513"/>
    </source>
</evidence>
<dbReference type="InterPro" id="IPR008271">
    <property type="entry name" value="Ser/Thr_kinase_AS"/>
</dbReference>
<dbReference type="GO" id="GO:0004674">
    <property type="term" value="F:protein serine/threonine kinase activity"/>
    <property type="evidence" value="ECO:0007669"/>
    <property type="project" value="UniProtKB-EC"/>
</dbReference>
<feature type="domain" description="Protein kinase" evidence="2">
    <location>
        <begin position="1"/>
        <end position="275"/>
    </location>
</feature>
<reference evidence="3" key="1">
    <citation type="journal article" date="2020" name="J. Eukaryot. Microbiol.">
        <title>De novo Sequencing, Assembly and Annotation of the Transcriptome for the Free-Living Testate Amoeba Arcella intermedia.</title>
        <authorList>
            <person name="Ribeiro G.M."/>
            <person name="Porfirio-Sousa A.L."/>
            <person name="Maurer-Alcala X.X."/>
            <person name="Katz L.A."/>
            <person name="Lahr D.J.G."/>
        </authorList>
    </citation>
    <scope>NUCLEOTIDE SEQUENCE</scope>
</reference>
<dbReference type="EC" id="2.7.11.1" evidence="1"/>